<name>A0A1H3ZSN4_9BURK</name>
<accession>A0A1H3ZSN4</accession>
<dbReference type="OrthoDB" id="9009241at2"/>
<keyword evidence="1" id="KW-0812">Transmembrane</keyword>
<proteinExistence type="predicted"/>
<feature type="transmembrane region" description="Helical" evidence="1">
    <location>
        <begin position="6"/>
        <end position="26"/>
    </location>
</feature>
<dbReference type="EMBL" id="FNRQ01000001">
    <property type="protein sequence ID" value="SEA26272.1"/>
    <property type="molecule type" value="Genomic_DNA"/>
</dbReference>
<dbReference type="Proteomes" id="UP000198638">
    <property type="component" value="Unassembled WGS sequence"/>
</dbReference>
<protein>
    <submittedName>
        <fullName evidence="2">Uncharacterized protein</fullName>
    </submittedName>
</protein>
<keyword evidence="1" id="KW-0472">Membrane</keyword>
<feature type="transmembrane region" description="Helical" evidence="1">
    <location>
        <begin position="54"/>
        <end position="74"/>
    </location>
</feature>
<sequence>MDYSIALRFFVILLTLISIALVPIVMRREPAPVAGMLNIQVLPRPQWPGILTRAGFICMLASFVMLLMFCAFLLQP</sequence>
<evidence type="ECO:0000256" key="1">
    <source>
        <dbReference type="SAM" id="Phobius"/>
    </source>
</evidence>
<keyword evidence="3" id="KW-1185">Reference proteome</keyword>
<reference evidence="3" key="1">
    <citation type="submission" date="2016-10" db="EMBL/GenBank/DDBJ databases">
        <authorList>
            <person name="Varghese N."/>
            <person name="Submissions S."/>
        </authorList>
    </citation>
    <scope>NUCLEOTIDE SEQUENCE [LARGE SCALE GENOMIC DNA]</scope>
    <source>
        <strain evidence="3">LMG 24000</strain>
    </source>
</reference>
<organism evidence="2 3">
    <name type="scientific">Paraburkholderia sartisoli</name>
    <dbReference type="NCBI Taxonomy" id="83784"/>
    <lineage>
        <taxon>Bacteria</taxon>
        <taxon>Pseudomonadati</taxon>
        <taxon>Pseudomonadota</taxon>
        <taxon>Betaproteobacteria</taxon>
        <taxon>Burkholderiales</taxon>
        <taxon>Burkholderiaceae</taxon>
        <taxon>Paraburkholderia</taxon>
    </lineage>
</organism>
<evidence type="ECO:0000313" key="3">
    <source>
        <dbReference type="Proteomes" id="UP000198638"/>
    </source>
</evidence>
<dbReference type="AlphaFoldDB" id="A0A1H3ZSN4"/>
<gene>
    <name evidence="2" type="ORF">SAMN05192564_101865</name>
</gene>
<keyword evidence="1" id="KW-1133">Transmembrane helix</keyword>
<dbReference type="RefSeq" id="WP_090531096.1">
    <property type="nucleotide sequence ID" value="NZ_FNRQ01000001.1"/>
</dbReference>
<evidence type="ECO:0000313" key="2">
    <source>
        <dbReference type="EMBL" id="SEA26272.1"/>
    </source>
</evidence>